<feature type="non-terminal residue" evidence="6">
    <location>
        <position position="1"/>
    </location>
</feature>
<dbReference type="Pfam" id="PF08548">
    <property type="entry name" value="Peptidase_M10_C"/>
    <property type="match status" value="1"/>
</dbReference>
<evidence type="ECO:0000256" key="2">
    <source>
        <dbReference type="ARBA" id="ARBA00004613"/>
    </source>
</evidence>
<dbReference type="InterPro" id="IPR018511">
    <property type="entry name" value="Hemolysin-typ_Ca-bd_CS"/>
</dbReference>
<evidence type="ECO:0000259" key="5">
    <source>
        <dbReference type="Pfam" id="PF08548"/>
    </source>
</evidence>
<evidence type="ECO:0000256" key="4">
    <source>
        <dbReference type="ARBA" id="ARBA00022737"/>
    </source>
</evidence>
<protein>
    <submittedName>
        <fullName evidence="6">Ca2+-binding RTX toxin-like protein</fullName>
    </submittedName>
</protein>
<dbReference type="NCBIfam" id="NF041519">
    <property type="entry name" value="bluetail"/>
    <property type="match status" value="1"/>
</dbReference>
<dbReference type="GO" id="GO:0005615">
    <property type="term" value="C:extracellular space"/>
    <property type="evidence" value="ECO:0007669"/>
    <property type="project" value="InterPro"/>
</dbReference>
<dbReference type="PROSITE" id="PS00330">
    <property type="entry name" value="HEMOLYSIN_CALCIUM"/>
    <property type="match status" value="2"/>
</dbReference>
<proteinExistence type="predicted"/>
<accession>A0A7W6PS03</accession>
<evidence type="ECO:0000313" key="6">
    <source>
        <dbReference type="EMBL" id="MBB4145795.1"/>
    </source>
</evidence>
<dbReference type="InterPro" id="IPR048165">
    <property type="entry name" value="Bluetail_dom"/>
</dbReference>
<evidence type="ECO:0000256" key="1">
    <source>
        <dbReference type="ARBA" id="ARBA00001913"/>
    </source>
</evidence>
<dbReference type="InterPro" id="IPR001343">
    <property type="entry name" value="Hemolysn_Ca-bd"/>
</dbReference>
<gene>
    <name evidence="6" type="ORF">GGQ72_004361</name>
</gene>
<dbReference type="RefSeq" id="WP_183898051.1">
    <property type="nucleotide sequence ID" value="NZ_JACIEC010000011.1"/>
</dbReference>
<feature type="domain" description="Peptidase M10 serralysin C-terminal" evidence="5">
    <location>
        <begin position="452"/>
        <end position="566"/>
    </location>
</feature>
<sequence length="648" mass="61645">ANIVNNPAPSTTTALTTGVDNFPGTAGNDLFTGLKAAANATLTSADTINGGAGTDTLNITVSEAGDVLAGAQVSNIEVVGIRAIANTANELSATGLTNVVLTGTNTSTTALTNLANGATVTVGSGANLTGAITAGYVAAATTANIAYAGGTSGDLTANGATAFTTANITSTGAANTAANINVGAATTININATTNFTATSIATTGTNSTLKVSGAAEAVNVGALDSDLRTIDASGLTAGGLTATLSNAAQVVTGGAGNDVISTGGQGLLTGSVNAGAGTADRLVLTATADLDTAAKGAKYTNFEVLQVSDNTSGNLDNIAGITAIRINDSNNAGGTAVTNLTAAQAGAITVLAGNATGAITIGVKGAEGVGQIDTVKIDANDGAATVGTIALGKIAMAGVENLELTATENISITDLTASPALSSIVLKGAGTIGITTEALATVNAHIDGSAATGVQTIDATNFATNGIKITTGSAADVITGSGQADNITAGAGNDTVNGGAGNDTILGGDGNDGITGGAGADTLTGGAGVDTFVYTTLAHSLVAGADRITDFVAGTDKIDVTTVPAAILQGTAYTAAGTGTLATDIATALTAGGGTLAADGAAVVTITGTGAGTYLILNNGTAGYVAADDAVVNITGLTGTLTVSDFV</sequence>
<dbReference type="EMBL" id="JACIEC010000011">
    <property type="protein sequence ID" value="MBB4145795.1"/>
    <property type="molecule type" value="Genomic_DNA"/>
</dbReference>
<dbReference type="GO" id="GO:0005509">
    <property type="term" value="F:calcium ion binding"/>
    <property type="evidence" value="ECO:0007669"/>
    <property type="project" value="InterPro"/>
</dbReference>
<organism evidence="6 7">
    <name type="scientific">Rhizobium rhizoryzae</name>
    <dbReference type="NCBI Taxonomy" id="451876"/>
    <lineage>
        <taxon>Bacteria</taxon>
        <taxon>Pseudomonadati</taxon>
        <taxon>Pseudomonadota</taxon>
        <taxon>Alphaproteobacteria</taxon>
        <taxon>Hyphomicrobiales</taxon>
        <taxon>Rhizobiaceae</taxon>
        <taxon>Rhizobium/Agrobacterium group</taxon>
        <taxon>Rhizobium</taxon>
    </lineage>
</organism>
<dbReference type="Proteomes" id="UP000519897">
    <property type="component" value="Unassembled WGS sequence"/>
</dbReference>
<keyword evidence="3" id="KW-0964">Secreted</keyword>
<name>A0A7W6PS03_9HYPH</name>
<keyword evidence="4" id="KW-0677">Repeat</keyword>
<comment type="subcellular location">
    <subcellularLocation>
        <location evidence="2">Secreted</location>
    </subcellularLocation>
</comment>
<keyword evidence="7" id="KW-1185">Reference proteome</keyword>
<comment type="cofactor">
    <cofactor evidence="1">
        <name>Ca(2+)</name>
        <dbReference type="ChEBI" id="CHEBI:29108"/>
    </cofactor>
</comment>
<reference evidence="6 7" key="1">
    <citation type="submission" date="2020-08" db="EMBL/GenBank/DDBJ databases">
        <title>Genomic Encyclopedia of Type Strains, Phase IV (KMG-IV): sequencing the most valuable type-strain genomes for metagenomic binning, comparative biology and taxonomic classification.</title>
        <authorList>
            <person name="Goeker M."/>
        </authorList>
    </citation>
    <scope>NUCLEOTIDE SEQUENCE [LARGE SCALE GENOMIC DNA]</scope>
    <source>
        <strain evidence="6 7">DSM 29514</strain>
    </source>
</reference>
<dbReference type="InterPro" id="IPR011049">
    <property type="entry name" value="Serralysin-like_metalloprot_C"/>
</dbReference>
<dbReference type="AlphaFoldDB" id="A0A7W6PS03"/>
<dbReference type="PRINTS" id="PR00313">
    <property type="entry name" value="CABNDNGRPT"/>
</dbReference>
<comment type="caution">
    <text evidence="6">The sequence shown here is derived from an EMBL/GenBank/DDBJ whole genome shotgun (WGS) entry which is preliminary data.</text>
</comment>
<dbReference type="Gene3D" id="2.150.10.10">
    <property type="entry name" value="Serralysin-like metalloprotease, C-terminal"/>
    <property type="match status" value="1"/>
</dbReference>
<dbReference type="SUPFAM" id="SSF51120">
    <property type="entry name" value="beta-Roll"/>
    <property type="match status" value="1"/>
</dbReference>
<evidence type="ECO:0000313" key="7">
    <source>
        <dbReference type="Proteomes" id="UP000519897"/>
    </source>
</evidence>
<dbReference type="Pfam" id="PF00353">
    <property type="entry name" value="HemolysinCabind"/>
    <property type="match status" value="3"/>
</dbReference>
<dbReference type="InterPro" id="IPR013858">
    <property type="entry name" value="Peptidase_M10B_C"/>
</dbReference>
<evidence type="ECO:0000256" key="3">
    <source>
        <dbReference type="ARBA" id="ARBA00022525"/>
    </source>
</evidence>